<feature type="transmembrane region" description="Helical" evidence="12">
    <location>
        <begin position="386"/>
        <end position="406"/>
    </location>
</feature>
<evidence type="ECO:0000256" key="12">
    <source>
        <dbReference type="SAM" id="Phobius"/>
    </source>
</evidence>
<proteinExistence type="inferred from homology"/>
<reference evidence="14 15" key="1">
    <citation type="submission" date="2018-01" db="EMBL/GenBank/DDBJ databases">
        <title>A novel member of the phylum Bacteroidetes isolated from glacier ice.</title>
        <authorList>
            <person name="Liu Q."/>
            <person name="Xin Y.-H."/>
        </authorList>
    </citation>
    <scope>NUCLEOTIDE SEQUENCE [LARGE SCALE GENOMIC DNA]</scope>
    <source>
        <strain evidence="14 15">RB1R16</strain>
    </source>
</reference>
<evidence type="ECO:0000256" key="3">
    <source>
        <dbReference type="ARBA" id="ARBA00022448"/>
    </source>
</evidence>
<feature type="transmembrane region" description="Helical" evidence="12">
    <location>
        <begin position="128"/>
        <end position="150"/>
    </location>
</feature>
<dbReference type="InterPro" id="IPR018422">
    <property type="entry name" value="Cation/H_exchanger_CPA1"/>
</dbReference>
<evidence type="ECO:0000256" key="11">
    <source>
        <dbReference type="ARBA" id="ARBA00023201"/>
    </source>
</evidence>
<keyword evidence="6 12" id="KW-0812">Transmembrane</keyword>
<dbReference type="GO" id="GO:0051453">
    <property type="term" value="P:regulation of intracellular pH"/>
    <property type="evidence" value="ECO:0007669"/>
    <property type="project" value="TreeGrafter"/>
</dbReference>
<feature type="transmembrane region" description="Helical" evidence="12">
    <location>
        <begin position="291"/>
        <end position="310"/>
    </location>
</feature>
<feature type="transmembrane region" description="Helical" evidence="12">
    <location>
        <begin position="208"/>
        <end position="225"/>
    </location>
</feature>
<evidence type="ECO:0000256" key="8">
    <source>
        <dbReference type="ARBA" id="ARBA00023053"/>
    </source>
</evidence>
<evidence type="ECO:0000256" key="2">
    <source>
        <dbReference type="ARBA" id="ARBA00007367"/>
    </source>
</evidence>
<dbReference type="GO" id="GO:0098719">
    <property type="term" value="P:sodium ion import across plasma membrane"/>
    <property type="evidence" value="ECO:0007669"/>
    <property type="project" value="TreeGrafter"/>
</dbReference>
<evidence type="ECO:0000256" key="1">
    <source>
        <dbReference type="ARBA" id="ARBA00004651"/>
    </source>
</evidence>
<organism evidence="14 15">
    <name type="scientific">Flavipsychrobacter stenotrophus</name>
    <dbReference type="NCBI Taxonomy" id="2077091"/>
    <lineage>
        <taxon>Bacteria</taxon>
        <taxon>Pseudomonadati</taxon>
        <taxon>Bacteroidota</taxon>
        <taxon>Chitinophagia</taxon>
        <taxon>Chitinophagales</taxon>
        <taxon>Chitinophagaceae</taxon>
        <taxon>Flavipsychrobacter</taxon>
    </lineage>
</organism>
<keyword evidence="7 12" id="KW-1133">Transmembrane helix</keyword>
<evidence type="ECO:0000256" key="9">
    <source>
        <dbReference type="ARBA" id="ARBA00023065"/>
    </source>
</evidence>
<dbReference type="GO" id="GO:0015385">
    <property type="term" value="F:sodium:proton antiporter activity"/>
    <property type="evidence" value="ECO:0007669"/>
    <property type="project" value="InterPro"/>
</dbReference>
<gene>
    <name evidence="14" type="ORF">CJD36_001625</name>
</gene>
<feature type="transmembrane region" description="Helical" evidence="12">
    <location>
        <begin position="352"/>
        <end position="374"/>
    </location>
</feature>
<evidence type="ECO:0000259" key="13">
    <source>
        <dbReference type="Pfam" id="PF00999"/>
    </source>
</evidence>
<accession>A0A2S7T0J1</accession>
<dbReference type="PANTHER" id="PTHR10110">
    <property type="entry name" value="SODIUM/HYDROGEN EXCHANGER"/>
    <property type="match status" value="1"/>
</dbReference>
<dbReference type="Proteomes" id="UP000239872">
    <property type="component" value="Unassembled WGS sequence"/>
</dbReference>
<keyword evidence="15" id="KW-1185">Reference proteome</keyword>
<feature type="transmembrane region" description="Helical" evidence="12">
    <location>
        <begin position="6"/>
        <end position="24"/>
    </location>
</feature>
<feature type="transmembrane region" description="Helical" evidence="12">
    <location>
        <begin position="316"/>
        <end position="340"/>
    </location>
</feature>
<comment type="similarity">
    <text evidence="2">Belongs to the monovalent cation:proton antiporter 1 (CPA1) transporter (TC 2.A.36) family.</text>
</comment>
<feature type="transmembrane region" description="Helical" evidence="12">
    <location>
        <begin position="67"/>
        <end position="87"/>
    </location>
</feature>
<dbReference type="PANTHER" id="PTHR10110:SF195">
    <property type="entry name" value="NA(+)_H(+) ANTIPORTER NHAS2"/>
    <property type="match status" value="1"/>
</dbReference>
<dbReference type="RefSeq" id="WP_105037358.1">
    <property type="nucleotide sequence ID" value="NZ_PPSL01000001.1"/>
</dbReference>
<sequence>MHPYEIFVFIICLTATFSYINHRYIKWPPTIGIMALSLCVSVLMLISAKIFPGYSIGFINIISSIDFHYLLMNGMLSFLLFAGAIHIDAGSLKKERIPIITLSTIGILISTFLIGTLLFYLFPLFLLNIKYIYCLLFAALISPTDPIAVLAILKKAGIQKSLELKIAGESLFNDGVAVVVFITILEVAQTGLDKLTVTDISLLFMREAGGGLLYGLLLGYLGIGIIKSIDKYEVEVLISIALVMGGYLLADKLHISGPLAMVVAGIVMGNKGRESGLSDVTMDYFNKFWELTDEMMNAALFLLVGFEMLVVKVNPIILVVGWISIGIVLLSRWVSVFIPVKMLGRTINFEKNAVAILTWGGLRGGLSIALALSLPENMHRDLFVSITYMVVIFSIIVQGLTIGKLYKVLSGRK</sequence>
<dbReference type="EMBL" id="PPSL01000001">
    <property type="protein sequence ID" value="PQJ12474.1"/>
    <property type="molecule type" value="Genomic_DNA"/>
</dbReference>
<dbReference type="InterPro" id="IPR006153">
    <property type="entry name" value="Cation/H_exchanger_TM"/>
</dbReference>
<name>A0A2S7T0J1_9BACT</name>
<evidence type="ECO:0000313" key="15">
    <source>
        <dbReference type="Proteomes" id="UP000239872"/>
    </source>
</evidence>
<dbReference type="OrthoDB" id="9774146at2"/>
<dbReference type="GO" id="GO:0015386">
    <property type="term" value="F:potassium:proton antiporter activity"/>
    <property type="evidence" value="ECO:0007669"/>
    <property type="project" value="TreeGrafter"/>
</dbReference>
<protein>
    <submittedName>
        <fullName evidence="14">Sodium:proton antiporter</fullName>
    </submittedName>
</protein>
<evidence type="ECO:0000256" key="7">
    <source>
        <dbReference type="ARBA" id="ARBA00022989"/>
    </source>
</evidence>
<evidence type="ECO:0000256" key="5">
    <source>
        <dbReference type="ARBA" id="ARBA00022475"/>
    </source>
</evidence>
<feature type="transmembrane region" description="Helical" evidence="12">
    <location>
        <begin position="232"/>
        <end position="249"/>
    </location>
</feature>
<feature type="transmembrane region" description="Helical" evidence="12">
    <location>
        <begin position="171"/>
        <end position="188"/>
    </location>
</feature>
<evidence type="ECO:0000256" key="6">
    <source>
        <dbReference type="ARBA" id="ARBA00022692"/>
    </source>
</evidence>
<dbReference type="Pfam" id="PF00999">
    <property type="entry name" value="Na_H_Exchanger"/>
    <property type="match status" value="1"/>
</dbReference>
<evidence type="ECO:0000256" key="10">
    <source>
        <dbReference type="ARBA" id="ARBA00023136"/>
    </source>
</evidence>
<keyword evidence="11" id="KW-0739">Sodium transport</keyword>
<keyword evidence="5" id="KW-1003">Cell membrane</keyword>
<feature type="domain" description="Cation/H+ exchanger transmembrane" evidence="13">
    <location>
        <begin position="13"/>
        <end position="405"/>
    </location>
</feature>
<evidence type="ECO:0000313" key="14">
    <source>
        <dbReference type="EMBL" id="PQJ12474.1"/>
    </source>
</evidence>
<dbReference type="GO" id="GO:0005886">
    <property type="term" value="C:plasma membrane"/>
    <property type="evidence" value="ECO:0007669"/>
    <property type="project" value="UniProtKB-SubCell"/>
</dbReference>
<comment type="caution">
    <text evidence="14">The sequence shown here is derived from an EMBL/GenBank/DDBJ whole genome shotgun (WGS) entry which is preliminary data.</text>
</comment>
<keyword evidence="10 12" id="KW-0472">Membrane</keyword>
<evidence type="ECO:0000256" key="4">
    <source>
        <dbReference type="ARBA" id="ARBA00022449"/>
    </source>
</evidence>
<dbReference type="AlphaFoldDB" id="A0A2S7T0J1"/>
<keyword evidence="9" id="KW-0406">Ion transport</keyword>
<keyword evidence="3" id="KW-0813">Transport</keyword>
<dbReference type="Gene3D" id="6.10.140.1330">
    <property type="match status" value="1"/>
</dbReference>
<feature type="transmembrane region" description="Helical" evidence="12">
    <location>
        <begin position="31"/>
        <end position="55"/>
    </location>
</feature>
<comment type="subcellular location">
    <subcellularLocation>
        <location evidence="1">Cell membrane</location>
        <topology evidence="1">Multi-pass membrane protein</topology>
    </subcellularLocation>
</comment>
<keyword evidence="8" id="KW-0915">Sodium</keyword>
<keyword evidence="4" id="KW-0050">Antiport</keyword>
<feature type="transmembrane region" description="Helical" evidence="12">
    <location>
        <begin position="99"/>
        <end position="122"/>
    </location>
</feature>